<dbReference type="InterPro" id="IPR008274">
    <property type="entry name" value="AldOxase/xan_DH_MoCoBD1"/>
</dbReference>
<dbReference type="Gene3D" id="3.30.365.10">
    <property type="entry name" value="Aldehyde oxidase/xanthine dehydrogenase, molybdopterin binding domain"/>
    <property type="match status" value="4"/>
</dbReference>
<dbReference type="Gene3D" id="3.90.1170.50">
    <property type="entry name" value="Aldehyde oxidase/xanthine dehydrogenase, a/b hammerhead"/>
    <property type="match status" value="1"/>
</dbReference>
<gene>
    <name evidence="4" type="ORF">ACFPZ3_25070</name>
</gene>
<comment type="caution">
    <text evidence="4">The sequence shown here is derived from an EMBL/GenBank/DDBJ whole genome shotgun (WGS) entry which is preliminary data.</text>
</comment>
<protein>
    <submittedName>
        <fullName evidence="4">Xanthine dehydrogenase family protein molybdopterin-binding subunit</fullName>
    </submittedName>
</protein>
<keyword evidence="5" id="KW-1185">Reference proteome</keyword>
<evidence type="ECO:0000313" key="5">
    <source>
        <dbReference type="Proteomes" id="UP001596058"/>
    </source>
</evidence>
<keyword evidence="2" id="KW-0560">Oxidoreductase</keyword>
<accession>A0ABW1CRS3</accession>
<dbReference type="SUPFAM" id="SSF54665">
    <property type="entry name" value="CO dehydrogenase molybdoprotein N-domain-like"/>
    <property type="match status" value="1"/>
</dbReference>
<dbReference type="Pfam" id="PF20256">
    <property type="entry name" value="MoCoBD_2"/>
    <property type="match status" value="1"/>
</dbReference>
<name>A0ABW1CRS3_9ACTN</name>
<reference evidence="5" key="1">
    <citation type="journal article" date="2019" name="Int. J. Syst. Evol. Microbiol.">
        <title>The Global Catalogue of Microorganisms (GCM) 10K type strain sequencing project: providing services to taxonomists for standard genome sequencing and annotation.</title>
        <authorList>
            <consortium name="The Broad Institute Genomics Platform"/>
            <consortium name="The Broad Institute Genome Sequencing Center for Infectious Disease"/>
            <person name="Wu L."/>
            <person name="Ma J."/>
        </authorList>
    </citation>
    <scope>NUCLEOTIDE SEQUENCE [LARGE SCALE GENOMIC DNA]</scope>
    <source>
        <strain evidence="5">CCUG 53903</strain>
    </source>
</reference>
<evidence type="ECO:0000313" key="4">
    <source>
        <dbReference type="EMBL" id="MFC5827156.1"/>
    </source>
</evidence>
<keyword evidence="1" id="KW-0500">Molybdenum</keyword>
<feature type="domain" description="Aldehyde oxidase/xanthine dehydrogenase a/b hammerhead" evidence="3">
    <location>
        <begin position="51"/>
        <end position="167"/>
    </location>
</feature>
<dbReference type="Pfam" id="PF01315">
    <property type="entry name" value="Ald_Xan_dh_C"/>
    <property type="match status" value="1"/>
</dbReference>
<dbReference type="SUPFAM" id="SSF56003">
    <property type="entry name" value="Molybdenum cofactor-binding domain"/>
    <property type="match status" value="1"/>
</dbReference>
<dbReference type="Pfam" id="PF02738">
    <property type="entry name" value="MoCoBD_1"/>
    <property type="match status" value="1"/>
</dbReference>
<evidence type="ECO:0000256" key="2">
    <source>
        <dbReference type="ARBA" id="ARBA00023002"/>
    </source>
</evidence>
<dbReference type="PANTHER" id="PTHR11908">
    <property type="entry name" value="XANTHINE DEHYDROGENASE"/>
    <property type="match status" value="1"/>
</dbReference>
<dbReference type="InterPro" id="IPR037165">
    <property type="entry name" value="AldOxase/xan_DH_Mopterin-bd_sf"/>
</dbReference>
<dbReference type="InterPro" id="IPR000674">
    <property type="entry name" value="Ald_Oxase/Xan_DH_a/b"/>
</dbReference>
<sequence length="769" mass="82308">MTFTSRSFALGTRALGKVARLLPDGRHDPLSTEPGEVGRDVDRLDGPAKVSGGIRYTADRVPARLTYAVAVPSTIARGRVTAIDASRALAAPGVVLVMTHENAPPMKRTGAYSTLRAPVGAAAMSLPILNTDEVFWHGQPVAVVVAEAQEQAEHAARLVEVRYEERPAVLAMSDEAAYTPAHAVLEESRTVTGNAHKGLAQAAVTVRGVYTTPPEYHNALEPHATVAMWDGGDLTVHDTSQYPYGVKEMLARKFGLSLDRVHVLAPYIGGGFGGKTPAWPHVALTVAAAKLAGRPVKLALSRTQTYLMTGGRAPTRSSVALGADERGRLTAVVHDALATCTTDEFAEAAIVASRHLYACPNIAVHQRVVRVDRIQNAFFRGPGVTPGSFALESAMDELAWELGIDPLELRLRNEPERDPVSGRRFTSRHLREAYLLGAETFGWRDRAPLPRATRDGHWLVGQGMAAAINPDAVLIAAVRLRLSADGTITIHSSTNELGAGTSTAQTQAAAQRLGVPMDKIRFLHGDSDVARTRIPGASAATTTLASAIWNARDQLVGELLRHAEGTPLAGRRASEIETRDEGLFGTDGRGETYRHLLERAGLDHVEVTGKSAVPYQTIKRATSTYGAHFAEVRVDEDTGEVRVSRWAGAFDGGRIVSPRQAASQMRGGIIQGIGMALMEETLLDERSGRIVNASLADQHIPTHADIPDIDVRFVDLPDPQTPLGAKGIGELGIVGVAAAIANAVHHATGRRVRTLPITPDKLFDRTDLP</sequence>
<dbReference type="InterPro" id="IPR016208">
    <property type="entry name" value="Ald_Oxase/xanthine_DH-like"/>
</dbReference>
<dbReference type="InterPro" id="IPR036856">
    <property type="entry name" value="Ald_Oxase/Xan_DH_a/b_sf"/>
</dbReference>
<organism evidence="4 5">
    <name type="scientific">Nonomuraea insulae</name>
    <dbReference type="NCBI Taxonomy" id="1616787"/>
    <lineage>
        <taxon>Bacteria</taxon>
        <taxon>Bacillati</taxon>
        <taxon>Actinomycetota</taxon>
        <taxon>Actinomycetes</taxon>
        <taxon>Streptosporangiales</taxon>
        <taxon>Streptosporangiaceae</taxon>
        <taxon>Nonomuraea</taxon>
    </lineage>
</organism>
<evidence type="ECO:0000256" key="1">
    <source>
        <dbReference type="ARBA" id="ARBA00022505"/>
    </source>
</evidence>
<dbReference type="RefSeq" id="WP_379516656.1">
    <property type="nucleotide sequence ID" value="NZ_JBHSPA010000027.1"/>
</dbReference>
<dbReference type="EMBL" id="JBHSPA010000027">
    <property type="protein sequence ID" value="MFC5827156.1"/>
    <property type="molecule type" value="Genomic_DNA"/>
</dbReference>
<dbReference type="PANTHER" id="PTHR11908:SF132">
    <property type="entry name" value="ALDEHYDE OXIDASE 1-RELATED"/>
    <property type="match status" value="1"/>
</dbReference>
<proteinExistence type="predicted"/>
<dbReference type="SMART" id="SM01008">
    <property type="entry name" value="Ald_Xan_dh_C"/>
    <property type="match status" value="1"/>
</dbReference>
<dbReference type="InterPro" id="IPR046867">
    <property type="entry name" value="AldOxase/xan_DH_MoCoBD2"/>
</dbReference>
<evidence type="ECO:0000259" key="3">
    <source>
        <dbReference type="SMART" id="SM01008"/>
    </source>
</evidence>
<dbReference type="Proteomes" id="UP001596058">
    <property type="component" value="Unassembled WGS sequence"/>
</dbReference>